<feature type="transmembrane region" description="Helical" evidence="6">
    <location>
        <begin position="453"/>
        <end position="474"/>
    </location>
</feature>
<evidence type="ECO:0000256" key="1">
    <source>
        <dbReference type="ARBA" id="ARBA00004651"/>
    </source>
</evidence>
<name>A0A1U7EU80_NATPD</name>
<feature type="transmembrane region" description="Helical" evidence="6">
    <location>
        <begin position="338"/>
        <end position="359"/>
    </location>
</feature>
<feature type="transmembrane region" description="Helical" evidence="6">
    <location>
        <begin position="32"/>
        <end position="55"/>
    </location>
</feature>
<feature type="transmembrane region" description="Helical" evidence="6">
    <location>
        <begin position="6"/>
        <end position="25"/>
    </location>
</feature>
<dbReference type="GO" id="GO:0008137">
    <property type="term" value="F:NADH dehydrogenase (ubiquinone) activity"/>
    <property type="evidence" value="ECO:0007669"/>
    <property type="project" value="InterPro"/>
</dbReference>
<feature type="transmembrane region" description="Helical" evidence="6">
    <location>
        <begin position="246"/>
        <end position="270"/>
    </location>
</feature>
<dbReference type="EnsemblBacteria" id="CAI48504">
    <property type="protein sequence ID" value="CAI48504"/>
    <property type="gene ID" value="NP_0826A"/>
</dbReference>
<dbReference type="InterPro" id="IPR003918">
    <property type="entry name" value="NADH_UbQ_OxRdtase"/>
</dbReference>
<dbReference type="InterPro" id="IPR050586">
    <property type="entry name" value="CPA3_Na-H_Antiporter_D"/>
</dbReference>
<dbReference type="InterPro" id="IPR001750">
    <property type="entry name" value="ND/Mrp_TM"/>
</dbReference>
<keyword evidence="5 6" id="KW-0472">Membrane</keyword>
<evidence type="ECO:0000256" key="5">
    <source>
        <dbReference type="ARBA" id="ARBA00023136"/>
    </source>
</evidence>
<comment type="subcellular location">
    <subcellularLocation>
        <location evidence="1">Cell membrane</location>
        <topology evidence="1">Multi-pass membrane protein</topology>
    </subcellularLocation>
</comment>
<dbReference type="Proteomes" id="UP000002698">
    <property type="component" value="Chromosome"/>
</dbReference>
<feature type="transmembrane region" description="Helical" evidence="6">
    <location>
        <begin position="111"/>
        <end position="129"/>
    </location>
</feature>
<dbReference type="GeneID" id="3703335"/>
<dbReference type="HOGENOM" id="CLU_007100_9_5_2"/>
<feature type="transmembrane region" description="Helical" evidence="6">
    <location>
        <begin position="412"/>
        <end position="432"/>
    </location>
</feature>
<dbReference type="STRING" id="348780.NP_0826A"/>
<feature type="transmembrane region" description="Helical" evidence="6">
    <location>
        <begin position="83"/>
        <end position="104"/>
    </location>
</feature>
<dbReference type="eggNOG" id="arCOG01537">
    <property type="taxonomic scope" value="Archaea"/>
</dbReference>
<keyword evidence="3 6" id="KW-0812">Transmembrane</keyword>
<dbReference type="AlphaFoldDB" id="A0A1U7EU80"/>
<keyword evidence="9" id="KW-1185">Reference proteome</keyword>
<gene>
    <name evidence="8" type="primary">mrpD3</name>
    <name evidence="8" type="synonym">tp49i</name>
    <name evidence="8" type="ordered locus">NP_0826A</name>
</gene>
<feature type="transmembrane region" description="Helical" evidence="6">
    <location>
        <begin position="371"/>
        <end position="392"/>
    </location>
</feature>
<feature type="transmembrane region" description="Helical" evidence="6">
    <location>
        <begin position="165"/>
        <end position="188"/>
    </location>
</feature>
<sequence length="491" mass="51614">MDAYSWLLAVIILLPLISASVPIAASVRWKNVGWAIAAVVVSATFAMSVALAWMVPRAEDRLLAHQLGGVEVPIGIELFADEFSVIVLLLVLAVCLGVLVFTRIGGPRGNAFYSGFLLLVGGMMGILLTGDLFNMYVFLEIMAISSYALVSASKYRWSTYAAFKYLLVGTVGAGFYLLGVALVLASTGTLTMRLLPELLAAVGYTDPVVVAAFILMAVGLAIKIALFPVHTWLADAHASAPDGISAVISALVPAVAVYAFARVLFTVYTLDFIAANPVIGNLLLVAALFSLFAGSFFALLQDHIKLVLAYSTVSQFGLIFVGIAIANETAVFGAILQIFGHGVVKASLFVLAGMFALRFGGIRTLKEYSGVAERAPIMAGAFAVLGIAMIGLPPTVGFAGKWYIALGAFEAGLWQVSLLVLGSTLLSAGYILPFINRIYFHPFEGEDVDAAKVTTGMLIAIIIGAGIGLLLGFASAEIQAAVSTAVERLVA</sequence>
<dbReference type="DNASU" id="3703335"/>
<dbReference type="PANTHER" id="PTHR42703:SF1">
    <property type="entry name" value="NA(+)_H(+) ANTIPORTER SUBUNIT D1"/>
    <property type="match status" value="1"/>
</dbReference>
<dbReference type="Pfam" id="PF00361">
    <property type="entry name" value="Proton_antipo_M"/>
    <property type="match status" value="1"/>
</dbReference>
<reference evidence="8 9" key="1">
    <citation type="journal article" date="2005" name="Genome Res.">
        <title>Living with two extremes: conclusions from the genome sequence of Natronomonas pharaonis.</title>
        <authorList>
            <person name="Falb M."/>
            <person name="Pfeiffer F."/>
            <person name="Palm P."/>
            <person name="Rodewald K."/>
            <person name="Hickmann V."/>
            <person name="Tittor J."/>
            <person name="Oesterhelt D."/>
        </authorList>
    </citation>
    <scope>NUCLEOTIDE SEQUENCE [LARGE SCALE GENOMIC DNA]</scope>
    <source>
        <strain evidence="9">ATCC 35678 / DSM 2160 / CIP 103997 / JCM 8858 / NBRC 14720 / NCIMB 2260 / Gabara</strain>
    </source>
</reference>
<evidence type="ECO:0000259" key="7">
    <source>
        <dbReference type="Pfam" id="PF00361"/>
    </source>
</evidence>
<feature type="transmembrane region" description="Helical" evidence="6">
    <location>
        <begin position="282"/>
        <end position="300"/>
    </location>
</feature>
<dbReference type="EMBL" id="CR936257">
    <property type="protein sequence ID" value="CAI48504.1"/>
    <property type="molecule type" value="Genomic_DNA"/>
</dbReference>
<feature type="transmembrane region" description="Helical" evidence="6">
    <location>
        <begin position="208"/>
        <end position="234"/>
    </location>
</feature>
<evidence type="ECO:0000256" key="3">
    <source>
        <dbReference type="ARBA" id="ARBA00022692"/>
    </source>
</evidence>
<evidence type="ECO:0000256" key="4">
    <source>
        <dbReference type="ARBA" id="ARBA00022989"/>
    </source>
</evidence>
<proteinExistence type="predicted"/>
<dbReference type="PANTHER" id="PTHR42703">
    <property type="entry name" value="NADH DEHYDROGENASE"/>
    <property type="match status" value="1"/>
</dbReference>
<evidence type="ECO:0000313" key="9">
    <source>
        <dbReference type="Proteomes" id="UP000002698"/>
    </source>
</evidence>
<evidence type="ECO:0000313" key="8">
    <source>
        <dbReference type="EMBL" id="CAI48504.1"/>
    </source>
</evidence>
<evidence type="ECO:0000256" key="2">
    <source>
        <dbReference type="ARBA" id="ARBA00022475"/>
    </source>
</evidence>
<keyword evidence="2" id="KW-1003">Cell membrane</keyword>
<organism evidence="8 9">
    <name type="scientific">Natronomonas pharaonis (strain ATCC 35678 / DSM 2160 / CIP 103997 / JCM 8858 / NBRC 14720 / NCIMB 2260 / Gabara)</name>
    <name type="common">Halobacterium pharaonis</name>
    <dbReference type="NCBI Taxonomy" id="348780"/>
    <lineage>
        <taxon>Archaea</taxon>
        <taxon>Methanobacteriati</taxon>
        <taxon>Methanobacteriota</taxon>
        <taxon>Stenosarchaea group</taxon>
        <taxon>Halobacteria</taxon>
        <taxon>Halobacteriales</taxon>
        <taxon>Natronomonadaceae</taxon>
        <taxon>Natronomonas</taxon>
    </lineage>
</organism>
<keyword evidence="4 6" id="KW-1133">Transmembrane helix</keyword>
<evidence type="ECO:0000256" key="6">
    <source>
        <dbReference type="SAM" id="Phobius"/>
    </source>
</evidence>
<dbReference type="PRINTS" id="PR01437">
    <property type="entry name" value="NUOXDRDTASE4"/>
</dbReference>
<feature type="transmembrane region" description="Helical" evidence="6">
    <location>
        <begin position="307"/>
        <end position="326"/>
    </location>
</feature>
<feature type="domain" description="NADH:quinone oxidoreductase/Mrp antiporter transmembrane" evidence="7">
    <location>
        <begin position="130"/>
        <end position="426"/>
    </location>
</feature>
<dbReference type="OrthoDB" id="101192at2157"/>
<dbReference type="RefSeq" id="WP_011322140.1">
    <property type="nucleotide sequence ID" value="NC_007426.1"/>
</dbReference>
<dbReference type="KEGG" id="nph:NP_0826A"/>
<protein>
    <submittedName>
        <fullName evidence="8">Mrp-type sodium/proton antiporter system subunit D3</fullName>
    </submittedName>
</protein>
<accession>A0A1U7EU80</accession>
<dbReference type="GO" id="GO:0042773">
    <property type="term" value="P:ATP synthesis coupled electron transport"/>
    <property type="evidence" value="ECO:0007669"/>
    <property type="project" value="InterPro"/>
</dbReference>
<dbReference type="GO" id="GO:0005886">
    <property type="term" value="C:plasma membrane"/>
    <property type="evidence" value="ECO:0007669"/>
    <property type="project" value="UniProtKB-SubCell"/>
</dbReference>